<dbReference type="Gene3D" id="1.10.287.130">
    <property type="match status" value="1"/>
</dbReference>
<dbReference type="InterPro" id="IPR036890">
    <property type="entry name" value="HATPase_C_sf"/>
</dbReference>
<protein>
    <recommendedName>
        <fullName evidence="16">C4-dicarboxylate transport sensor protein DctB</fullName>
        <ecNumber evidence="3">2.7.13.3</ecNumber>
    </recommendedName>
</protein>
<evidence type="ECO:0000256" key="16">
    <source>
        <dbReference type="ARBA" id="ARBA00073143"/>
    </source>
</evidence>
<keyword evidence="6" id="KW-0597">Phosphoprotein</keyword>
<dbReference type="SUPFAM" id="SSF47384">
    <property type="entry name" value="Homodimeric domain of signal transducing histidine kinase"/>
    <property type="match status" value="1"/>
</dbReference>
<evidence type="ECO:0000256" key="9">
    <source>
        <dbReference type="ARBA" id="ARBA00022741"/>
    </source>
</evidence>
<dbReference type="GO" id="GO:0005886">
    <property type="term" value="C:plasma membrane"/>
    <property type="evidence" value="ECO:0007669"/>
    <property type="project" value="UniProtKB-SubCell"/>
</dbReference>
<feature type="region of interest" description="Disordered" evidence="17">
    <location>
        <begin position="367"/>
        <end position="386"/>
    </location>
</feature>
<keyword evidence="4" id="KW-1003">Cell membrane</keyword>
<keyword evidence="10 20" id="KW-0418">Kinase</keyword>
<dbReference type="InterPro" id="IPR005467">
    <property type="entry name" value="His_kinase_dom"/>
</dbReference>
<dbReference type="Gene3D" id="3.30.450.20">
    <property type="entry name" value="PAS domain"/>
    <property type="match status" value="2"/>
</dbReference>
<evidence type="ECO:0000313" key="20">
    <source>
        <dbReference type="EMBL" id="KAB1075973.1"/>
    </source>
</evidence>
<comment type="caution">
    <text evidence="20">The sequence shown here is derived from an EMBL/GenBank/DDBJ whole genome shotgun (WGS) entry which is preliminary data.</text>
</comment>
<dbReference type="GO" id="GO:0000155">
    <property type="term" value="F:phosphorelay sensor kinase activity"/>
    <property type="evidence" value="ECO:0007669"/>
    <property type="project" value="InterPro"/>
</dbReference>
<feature type="transmembrane region" description="Helical" evidence="18">
    <location>
        <begin position="27"/>
        <end position="47"/>
    </location>
</feature>
<evidence type="ECO:0000256" key="13">
    <source>
        <dbReference type="ARBA" id="ARBA00023012"/>
    </source>
</evidence>
<feature type="region of interest" description="Disordered" evidence="17">
    <location>
        <begin position="1"/>
        <end position="20"/>
    </location>
</feature>
<dbReference type="InterPro" id="IPR003661">
    <property type="entry name" value="HisK_dim/P_dom"/>
</dbReference>
<keyword evidence="12 18" id="KW-1133">Transmembrane helix</keyword>
<evidence type="ECO:0000259" key="19">
    <source>
        <dbReference type="PROSITE" id="PS50109"/>
    </source>
</evidence>
<feature type="compositionally biased region" description="Basic and acidic residues" evidence="17">
    <location>
        <begin position="1"/>
        <end position="11"/>
    </location>
</feature>
<dbReference type="Pfam" id="PF02518">
    <property type="entry name" value="HATPase_c"/>
    <property type="match status" value="1"/>
</dbReference>
<dbReference type="FunFam" id="1.10.287.130:FF:000049">
    <property type="entry name" value="C4-dicarboxylate transport sensor protein DctB"/>
    <property type="match status" value="1"/>
</dbReference>
<dbReference type="InterPro" id="IPR017055">
    <property type="entry name" value="Sig_transdc_His_kinase_DctB"/>
</dbReference>
<dbReference type="AlphaFoldDB" id="A0A6N6MY66"/>
<dbReference type="Gene3D" id="3.30.565.10">
    <property type="entry name" value="Histidine kinase-like ATPase, C-terminal domain"/>
    <property type="match status" value="1"/>
</dbReference>
<dbReference type="CDD" id="cd00082">
    <property type="entry name" value="HisKA"/>
    <property type="match status" value="1"/>
</dbReference>
<name>A0A6N6MY66_9HYPH</name>
<evidence type="ECO:0000256" key="3">
    <source>
        <dbReference type="ARBA" id="ARBA00012438"/>
    </source>
</evidence>
<dbReference type="Gene3D" id="6.10.250.3020">
    <property type="match status" value="1"/>
</dbReference>
<dbReference type="EMBL" id="VZZJ01000001">
    <property type="protein sequence ID" value="KAB1075973.1"/>
    <property type="molecule type" value="Genomic_DNA"/>
</dbReference>
<dbReference type="Pfam" id="PF00512">
    <property type="entry name" value="HisKA"/>
    <property type="match status" value="1"/>
</dbReference>
<dbReference type="SUPFAM" id="SSF55874">
    <property type="entry name" value="ATPase domain of HSP90 chaperone/DNA topoisomerase II/histidine kinase"/>
    <property type="match status" value="1"/>
</dbReference>
<evidence type="ECO:0000256" key="8">
    <source>
        <dbReference type="ARBA" id="ARBA00022692"/>
    </source>
</evidence>
<keyword evidence="9" id="KW-0547">Nucleotide-binding</keyword>
<dbReference type="PROSITE" id="PS50109">
    <property type="entry name" value="HIS_KIN"/>
    <property type="match status" value="1"/>
</dbReference>
<organism evidence="20 21">
    <name type="scientific">Methylobacterium planeticum</name>
    <dbReference type="NCBI Taxonomy" id="2615211"/>
    <lineage>
        <taxon>Bacteria</taxon>
        <taxon>Pseudomonadati</taxon>
        <taxon>Pseudomonadota</taxon>
        <taxon>Alphaproteobacteria</taxon>
        <taxon>Hyphomicrobiales</taxon>
        <taxon>Methylobacteriaceae</taxon>
        <taxon>Methylobacterium</taxon>
    </lineage>
</organism>
<dbReference type="InterPro" id="IPR036097">
    <property type="entry name" value="HisK_dim/P_sf"/>
</dbReference>
<dbReference type="GO" id="GO:0005524">
    <property type="term" value="F:ATP binding"/>
    <property type="evidence" value="ECO:0007669"/>
    <property type="project" value="UniProtKB-KW"/>
</dbReference>
<evidence type="ECO:0000313" key="21">
    <source>
        <dbReference type="Proteomes" id="UP000441523"/>
    </source>
</evidence>
<dbReference type="InterPro" id="IPR029151">
    <property type="entry name" value="Sensor-like_sf"/>
</dbReference>
<dbReference type="PIRSF" id="PIRSF036431">
    <property type="entry name" value="STHK_DctB"/>
    <property type="match status" value="1"/>
</dbReference>
<dbReference type="InterPro" id="IPR003594">
    <property type="entry name" value="HATPase_dom"/>
</dbReference>
<keyword evidence="7" id="KW-0808">Transferase</keyword>
<dbReference type="PRINTS" id="PR00344">
    <property type="entry name" value="BCTRLSENSOR"/>
</dbReference>
<keyword evidence="14 18" id="KW-0472">Membrane</keyword>
<comment type="catalytic activity">
    <reaction evidence="1">
        <text>ATP + protein L-histidine = ADP + protein N-phospho-L-histidine.</text>
        <dbReference type="EC" id="2.7.13.3"/>
    </reaction>
</comment>
<evidence type="ECO:0000256" key="15">
    <source>
        <dbReference type="ARBA" id="ARBA00059004"/>
    </source>
</evidence>
<sequence>MDPDFPVRREPVPAGPSGGPRRWQGGLAALVCGLLVLAVIWGAGRVAERWALADLRRSAETTLGLQVGALRAEMQRQSALPLALAADPEIAALLAPAPSPAAGLAERVNGRLAQVAAATGAAVIYVVAADGVTVAASNAGEARSFIGQNYAFRPYFRKALTEGSGSQFALGTISGRPGLYLTRRLPDARGVVVVKIEFDAVEEAWRTGREVAFVSDPRGIVLVASNPDWRFRSLRPVASEERARIRESLEFGDAPLSAVPIHPVEGSPDLVRVGNGALPARPALLLGAPIPGTDWQLQTLTPVGAAVDRERLQAQIIALLGAGLAGFGLAALANRRARVRARLAQAAAQRAELEARVRERTRALSDANRQLRDEVEERRRSEAERERLGRELAQAERLAALGQFAASMAHEINQPLAAIRSYADNTAILMRRGRVEDAAENVSAIGRLTERIGTLTRQLKGFARRASGRREPVRIAEILRNSLELVEARARESGIALEMDSPAPDLAVLGDGPRLEQVLVNLLQNALDAVGGRPAPRVGVTVTDLGASVAIAVGDNGPGIAEANRAQIFDAFFTTKPDGLGLGLAIARGIVEDCGGHLTVSEGEAGGSVFRMELARAPVQAAGARTETMA</sequence>
<evidence type="ECO:0000256" key="2">
    <source>
        <dbReference type="ARBA" id="ARBA00004429"/>
    </source>
</evidence>
<keyword evidence="8 18" id="KW-0812">Transmembrane</keyword>
<evidence type="ECO:0000256" key="12">
    <source>
        <dbReference type="ARBA" id="ARBA00022989"/>
    </source>
</evidence>
<evidence type="ECO:0000256" key="18">
    <source>
        <dbReference type="SAM" id="Phobius"/>
    </source>
</evidence>
<evidence type="ECO:0000256" key="6">
    <source>
        <dbReference type="ARBA" id="ARBA00022553"/>
    </source>
</evidence>
<reference evidence="20 21" key="1">
    <citation type="submission" date="2019-09" db="EMBL/GenBank/DDBJ databases">
        <title>YIM 132548 draft genome.</title>
        <authorList>
            <person name="Jiang L."/>
        </authorList>
    </citation>
    <scope>NUCLEOTIDE SEQUENCE [LARGE SCALE GENOMIC DNA]</scope>
    <source>
        <strain evidence="20 21">YIM 132548</strain>
    </source>
</reference>
<dbReference type="PANTHER" id="PTHR43065">
    <property type="entry name" value="SENSOR HISTIDINE KINASE"/>
    <property type="match status" value="1"/>
</dbReference>
<dbReference type="PANTHER" id="PTHR43065:SF46">
    <property type="entry name" value="C4-DICARBOXYLATE TRANSPORT SENSOR PROTEIN DCTB"/>
    <property type="match status" value="1"/>
</dbReference>
<dbReference type="RefSeq" id="WP_150960752.1">
    <property type="nucleotide sequence ID" value="NZ_VZZJ01000001.1"/>
</dbReference>
<dbReference type="SMART" id="SM00388">
    <property type="entry name" value="HisKA"/>
    <property type="match status" value="1"/>
</dbReference>
<proteinExistence type="predicted"/>
<dbReference type="EC" id="2.7.13.3" evidence="3"/>
<keyword evidence="13" id="KW-0902">Two-component regulatory system</keyword>
<comment type="subcellular location">
    <subcellularLocation>
        <location evidence="2">Cell inner membrane</location>
        <topology evidence="2">Multi-pass membrane protein</topology>
    </subcellularLocation>
</comment>
<evidence type="ECO:0000256" key="14">
    <source>
        <dbReference type="ARBA" id="ARBA00023136"/>
    </source>
</evidence>
<evidence type="ECO:0000256" key="1">
    <source>
        <dbReference type="ARBA" id="ARBA00000085"/>
    </source>
</evidence>
<keyword evidence="11" id="KW-0067">ATP-binding</keyword>
<comment type="function">
    <text evidence="15">Member of the two-component regulatory system DctB/DctD involved in the transport of C4-dicarboxylates. DctB functions as a membrane-associated protein kinase that phosphorylates DctD in response to environmental signals.</text>
</comment>
<evidence type="ECO:0000256" key="7">
    <source>
        <dbReference type="ARBA" id="ARBA00022679"/>
    </source>
</evidence>
<accession>A0A6N6MY66</accession>
<dbReference type="SUPFAM" id="SSF103190">
    <property type="entry name" value="Sensory domain-like"/>
    <property type="match status" value="1"/>
</dbReference>
<evidence type="ECO:0000256" key="11">
    <source>
        <dbReference type="ARBA" id="ARBA00022840"/>
    </source>
</evidence>
<keyword evidence="21" id="KW-1185">Reference proteome</keyword>
<evidence type="ECO:0000256" key="4">
    <source>
        <dbReference type="ARBA" id="ARBA00022475"/>
    </source>
</evidence>
<evidence type="ECO:0000256" key="5">
    <source>
        <dbReference type="ARBA" id="ARBA00022519"/>
    </source>
</evidence>
<dbReference type="Proteomes" id="UP000441523">
    <property type="component" value="Unassembled WGS sequence"/>
</dbReference>
<feature type="domain" description="Histidine kinase" evidence="19">
    <location>
        <begin position="407"/>
        <end position="618"/>
    </location>
</feature>
<dbReference type="InterPro" id="IPR004358">
    <property type="entry name" value="Sig_transdc_His_kin-like_C"/>
</dbReference>
<feature type="transmembrane region" description="Helical" evidence="18">
    <location>
        <begin position="316"/>
        <end position="333"/>
    </location>
</feature>
<evidence type="ECO:0000256" key="10">
    <source>
        <dbReference type="ARBA" id="ARBA00022777"/>
    </source>
</evidence>
<keyword evidence="5" id="KW-0997">Cell inner membrane</keyword>
<gene>
    <name evidence="20" type="ORF">F6X51_00015</name>
</gene>
<dbReference type="SMART" id="SM00387">
    <property type="entry name" value="HATPase_c"/>
    <property type="match status" value="1"/>
</dbReference>
<evidence type="ECO:0000256" key="17">
    <source>
        <dbReference type="SAM" id="MobiDB-lite"/>
    </source>
</evidence>